<keyword evidence="1 2" id="KW-0238">DNA-binding</keyword>
<dbReference type="InterPro" id="IPR011344">
    <property type="entry name" value="ssDNA-bd"/>
</dbReference>
<dbReference type="InterPro" id="IPR000424">
    <property type="entry name" value="Primosome_PriB/ssb"/>
</dbReference>
<dbReference type="PANTHER" id="PTHR10302">
    <property type="entry name" value="SINGLE-STRANDED DNA-BINDING PROTEIN"/>
    <property type="match status" value="1"/>
</dbReference>
<organism evidence="4 5">
    <name type="scientific">Nitrosospira multiformis</name>
    <dbReference type="NCBI Taxonomy" id="1231"/>
    <lineage>
        <taxon>Bacteria</taxon>
        <taxon>Pseudomonadati</taxon>
        <taxon>Pseudomonadota</taxon>
        <taxon>Betaproteobacteria</taxon>
        <taxon>Nitrosomonadales</taxon>
        <taxon>Nitrosomonadaceae</taxon>
        <taxon>Nitrosospira</taxon>
    </lineage>
</organism>
<accession>A0ABY0TMW9</accession>
<dbReference type="PANTHER" id="PTHR10302:SF27">
    <property type="entry name" value="SINGLE-STRANDED DNA-BINDING PROTEIN"/>
    <property type="match status" value="1"/>
</dbReference>
<dbReference type="Gene3D" id="2.40.50.140">
    <property type="entry name" value="Nucleic acid-binding proteins"/>
    <property type="match status" value="1"/>
</dbReference>
<comment type="subunit">
    <text evidence="2">Homotetramer.</text>
</comment>
<dbReference type="SUPFAM" id="SSF50249">
    <property type="entry name" value="Nucleic acid-binding proteins"/>
    <property type="match status" value="1"/>
</dbReference>
<evidence type="ECO:0000256" key="2">
    <source>
        <dbReference type="HAMAP-Rule" id="MF_00984"/>
    </source>
</evidence>
<dbReference type="Pfam" id="PF00436">
    <property type="entry name" value="SSB"/>
    <property type="match status" value="1"/>
</dbReference>
<dbReference type="InterPro" id="IPR012340">
    <property type="entry name" value="NA-bd_OB-fold"/>
</dbReference>
<gene>
    <name evidence="4" type="ORF">SAMN05216402_3286</name>
</gene>
<reference evidence="4 5" key="1">
    <citation type="submission" date="2016-10" db="EMBL/GenBank/DDBJ databases">
        <authorList>
            <person name="Varghese N."/>
            <person name="Submissions S."/>
        </authorList>
    </citation>
    <scope>NUCLEOTIDE SEQUENCE [LARGE SCALE GENOMIC DNA]</scope>
    <source>
        <strain evidence="4 5">Nl1</strain>
    </source>
</reference>
<evidence type="ECO:0000313" key="5">
    <source>
        <dbReference type="Proteomes" id="UP000183471"/>
    </source>
</evidence>
<comment type="caution">
    <text evidence="4">The sequence shown here is derived from an EMBL/GenBank/DDBJ whole genome shotgun (WGS) entry which is preliminary data.</text>
</comment>
<dbReference type="Proteomes" id="UP000183471">
    <property type="component" value="Unassembled WGS sequence"/>
</dbReference>
<dbReference type="RefSeq" id="WP_074634486.1">
    <property type="nucleotide sequence ID" value="NZ_FNKY01000002.1"/>
</dbReference>
<keyword evidence="5" id="KW-1185">Reference proteome</keyword>
<dbReference type="NCBIfam" id="TIGR00621">
    <property type="entry name" value="ssb"/>
    <property type="match status" value="1"/>
</dbReference>
<sequence length="131" mass="14931">MSSLNKVCLIGNLGNDPEMRYTVDGVAITNLSIATSEKWKDKDGKKQEKTEWHRIVFYKGLAEVAGEYLKKGAMIYLEGKLRTREWEDKEGIKRFTTEITGNLLKMLDKNPIKHPVDGTALDEDEDPDIPF</sequence>
<dbReference type="HAMAP" id="MF_00984">
    <property type="entry name" value="SSB"/>
    <property type="match status" value="1"/>
</dbReference>
<evidence type="ECO:0000256" key="1">
    <source>
        <dbReference type="ARBA" id="ARBA00023125"/>
    </source>
</evidence>
<dbReference type="EMBL" id="FNKY01000002">
    <property type="protein sequence ID" value="SDR11273.1"/>
    <property type="molecule type" value="Genomic_DNA"/>
</dbReference>
<dbReference type="CDD" id="cd04496">
    <property type="entry name" value="SSB_OBF"/>
    <property type="match status" value="1"/>
</dbReference>
<dbReference type="PROSITE" id="PS50935">
    <property type="entry name" value="SSB"/>
    <property type="match status" value="1"/>
</dbReference>
<proteinExistence type="inferred from homology"/>
<protein>
    <recommendedName>
        <fullName evidence="2 3">Single-stranded DNA-binding protein</fullName>
        <shortName evidence="2">SSB</shortName>
    </recommendedName>
</protein>
<comment type="caution">
    <text evidence="2">Lacks conserved residue(s) required for the propagation of feature annotation.</text>
</comment>
<name>A0ABY0TMW9_9PROT</name>
<evidence type="ECO:0000256" key="3">
    <source>
        <dbReference type="RuleBase" id="RU000524"/>
    </source>
</evidence>
<evidence type="ECO:0000313" key="4">
    <source>
        <dbReference type="EMBL" id="SDR11273.1"/>
    </source>
</evidence>